<comment type="caution">
    <text evidence="2">The sequence shown here is derived from an EMBL/GenBank/DDBJ whole genome shotgun (WGS) entry which is preliminary data.</text>
</comment>
<dbReference type="OrthoDB" id="2657477at2"/>
<dbReference type="AlphaFoldDB" id="A0A1C0Z4D4"/>
<gene>
    <name evidence="2" type="ORF">A6K76_04015</name>
</gene>
<keyword evidence="1" id="KW-0812">Transmembrane</keyword>
<dbReference type="RefSeq" id="WP_066461234.1">
    <property type="nucleotide sequence ID" value="NZ_MATO01000003.1"/>
</dbReference>
<sequence>MNQKLPWYLKKTSVYIFCILMPPIGYLILLINLNKFEYKERIEYLSIATIMTAIWLLKFLPETLNNIVWILIITFLIGSTIIGYFKKKK</sequence>
<name>A0A1C0Z4D4_9BACL</name>
<feature type="transmembrane region" description="Helical" evidence="1">
    <location>
        <begin position="67"/>
        <end position="85"/>
    </location>
</feature>
<keyword evidence="1" id="KW-0472">Membrane</keyword>
<evidence type="ECO:0000313" key="2">
    <source>
        <dbReference type="EMBL" id="OCS94243.1"/>
    </source>
</evidence>
<feature type="transmembrane region" description="Helical" evidence="1">
    <location>
        <begin position="12"/>
        <end position="32"/>
    </location>
</feature>
<dbReference type="Proteomes" id="UP000093482">
    <property type="component" value="Unassembled WGS sequence"/>
</dbReference>
<proteinExistence type="predicted"/>
<dbReference type="EMBL" id="MATO01000003">
    <property type="protein sequence ID" value="OCS94243.1"/>
    <property type="molecule type" value="Genomic_DNA"/>
</dbReference>
<evidence type="ECO:0000256" key="1">
    <source>
        <dbReference type="SAM" id="Phobius"/>
    </source>
</evidence>
<evidence type="ECO:0000313" key="3">
    <source>
        <dbReference type="Proteomes" id="UP000093482"/>
    </source>
</evidence>
<keyword evidence="1" id="KW-1133">Transmembrane helix</keyword>
<reference evidence="2 3" key="1">
    <citation type="submission" date="2016-07" db="EMBL/GenBank/DDBJ databases">
        <title>Caryophanon latum genome sequencing.</title>
        <authorList>
            <person name="Verma A."/>
            <person name="Pal Y."/>
            <person name="Krishnamurthi S."/>
        </authorList>
    </citation>
    <scope>NUCLEOTIDE SEQUENCE [LARGE SCALE GENOMIC DNA]</scope>
    <source>
        <strain evidence="2 3">DSM 14151</strain>
    </source>
</reference>
<accession>A0A1C0Z4D4</accession>
<protein>
    <submittedName>
        <fullName evidence="2">Uncharacterized protein</fullName>
    </submittedName>
</protein>
<keyword evidence="3" id="KW-1185">Reference proteome</keyword>
<organism evidence="2 3">
    <name type="scientific">Caryophanon latum</name>
    <dbReference type="NCBI Taxonomy" id="33977"/>
    <lineage>
        <taxon>Bacteria</taxon>
        <taxon>Bacillati</taxon>
        <taxon>Bacillota</taxon>
        <taxon>Bacilli</taxon>
        <taxon>Bacillales</taxon>
        <taxon>Caryophanaceae</taxon>
        <taxon>Caryophanon</taxon>
    </lineage>
</organism>